<evidence type="ECO:0000313" key="1">
    <source>
        <dbReference type="EMBL" id="RRT76844.1"/>
    </source>
</evidence>
<reference evidence="1 2" key="1">
    <citation type="journal article" date="2014" name="Agronomy (Basel)">
        <title>A Draft Genome Sequence for Ensete ventricosum, the Drought-Tolerant Tree Against Hunger.</title>
        <authorList>
            <person name="Harrison J."/>
            <person name="Moore K.A."/>
            <person name="Paszkiewicz K."/>
            <person name="Jones T."/>
            <person name="Grant M."/>
            <person name="Ambacheew D."/>
            <person name="Muzemil S."/>
            <person name="Studholme D.J."/>
        </authorList>
    </citation>
    <scope>NUCLEOTIDE SEQUENCE [LARGE SCALE GENOMIC DNA]</scope>
</reference>
<comment type="caution">
    <text evidence="1">The sequence shown here is derived from an EMBL/GenBank/DDBJ whole genome shotgun (WGS) entry which is preliminary data.</text>
</comment>
<accession>A0A427AKU7</accession>
<dbReference type="AlphaFoldDB" id="A0A427AKU7"/>
<dbReference type="Proteomes" id="UP000287651">
    <property type="component" value="Unassembled WGS sequence"/>
</dbReference>
<sequence>MGSVLLSVEGFGRGQRSALGLDCSMGTPATTCPPSRARNVSVLNVVAEESARLGPFRVRRFTHVALELDVWMWTRKKPAATYQTKRGIAIVSMEKSKLRLGEL</sequence>
<evidence type="ECO:0000313" key="2">
    <source>
        <dbReference type="Proteomes" id="UP000287651"/>
    </source>
</evidence>
<gene>
    <name evidence="1" type="ORF">B296_00029564</name>
</gene>
<organism evidence="1 2">
    <name type="scientific">Ensete ventricosum</name>
    <name type="common">Abyssinian banana</name>
    <name type="synonym">Musa ensete</name>
    <dbReference type="NCBI Taxonomy" id="4639"/>
    <lineage>
        <taxon>Eukaryota</taxon>
        <taxon>Viridiplantae</taxon>
        <taxon>Streptophyta</taxon>
        <taxon>Embryophyta</taxon>
        <taxon>Tracheophyta</taxon>
        <taxon>Spermatophyta</taxon>
        <taxon>Magnoliopsida</taxon>
        <taxon>Liliopsida</taxon>
        <taxon>Zingiberales</taxon>
        <taxon>Musaceae</taxon>
        <taxon>Ensete</taxon>
    </lineage>
</organism>
<proteinExistence type="predicted"/>
<protein>
    <submittedName>
        <fullName evidence="1">Uncharacterized protein</fullName>
    </submittedName>
</protein>
<name>A0A427AKU7_ENSVE</name>
<dbReference type="EMBL" id="AMZH03002081">
    <property type="protein sequence ID" value="RRT76844.1"/>
    <property type="molecule type" value="Genomic_DNA"/>
</dbReference>